<keyword evidence="1" id="KW-0472">Membrane</keyword>
<keyword evidence="3" id="KW-1185">Reference proteome</keyword>
<feature type="transmembrane region" description="Helical" evidence="1">
    <location>
        <begin position="233"/>
        <end position="257"/>
    </location>
</feature>
<evidence type="ECO:0000256" key="1">
    <source>
        <dbReference type="SAM" id="Phobius"/>
    </source>
</evidence>
<gene>
    <name evidence="2" type="ORF">E9677_02585</name>
</gene>
<dbReference type="Pfam" id="PF05987">
    <property type="entry name" value="DUF898"/>
    <property type="match status" value="1"/>
</dbReference>
<evidence type="ECO:0000313" key="2">
    <source>
        <dbReference type="EMBL" id="THV16902.1"/>
    </source>
</evidence>
<dbReference type="EMBL" id="STGT01000001">
    <property type="protein sequence ID" value="THV16902.1"/>
    <property type="molecule type" value="Genomic_DNA"/>
</dbReference>
<dbReference type="RefSeq" id="WP_136556526.1">
    <property type="nucleotide sequence ID" value="NZ_STGT01000001.1"/>
</dbReference>
<proteinExistence type="predicted"/>
<keyword evidence="1" id="KW-1133">Transmembrane helix</keyword>
<feature type="transmembrane region" description="Helical" evidence="1">
    <location>
        <begin position="194"/>
        <end position="221"/>
    </location>
</feature>
<reference evidence="2 3" key="1">
    <citation type="submission" date="2019-04" db="EMBL/GenBank/DDBJ databases">
        <title>Genome sequence of strain 7209-2.</title>
        <authorList>
            <person name="Gao J."/>
            <person name="Sun J."/>
        </authorList>
    </citation>
    <scope>NUCLEOTIDE SEQUENCE [LARGE SCALE GENOMIC DNA]</scope>
    <source>
        <strain evidence="2 3">7209-2</strain>
    </source>
</reference>
<feature type="transmembrane region" description="Helical" evidence="1">
    <location>
        <begin position="25"/>
        <end position="45"/>
    </location>
</feature>
<name>A0ABY2QZ62_9HYPH</name>
<feature type="transmembrane region" description="Helical" evidence="1">
    <location>
        <begin position="72"/>
        <end position="91"/>
    </location>
</feature>
<sequence length="356" mass="40083">MQQAVFGRADNLRRGEFRGSAGEYFGIWIVNILLTIVTVGIYSAWAKVRRNRYFYGNSFVDGHSFDYHARGLQIFIGRAIVFGYIIAYNVLLTFSPIIGGILALLMFFLLPWIVMRSLRFNARVTSYRNIRFDFVGKTWGAVIAIIFGGIVAFFSLGILAPFASRWLYRYIFNNLRYGDRAFETDPKIGALYRVWLPAFLLMLVGAAVGGAIAMIAYYSAVGASDETMIDLELQVVFAVYAALIPALLLWGIAAIFYRIGVRNVVMNSARFDTRHTLFSDLGRIRYFWIVISNLVVTIVTLSLMRPWAAVREHRYVMEHSGIVVDGELGDVVASMQNSGSAVTAEYLDLEGFDFGF</sequence>
<accession>A0ABY2QZ62</accession>
<feature type="transmembrane region" description="Helical" evidence="1">
    <location>
        <begin position="139"/>
        <end position="163"/>
    </location>
</feature>
<protein>
    <submittedName>
        <fullName evidence="2">DUF898 family protein</fullName>
    </submittedName>
</protein>
<organism evidence="2 3">
    <name type="scientific">Rhizobium rhizophilum</name>
    <dbReference type="NCBI Taxonomy" id="1850373"/>
    <lineage>
        <taxon>Bacteria</taxon>
        <taxon>Pseudomonadati</taxon>
        <taxon>Pseudomonadota</taxon>
        <taxon>Alphaproteobacteria</taxon>
        <taxon>Hyphomicrobiales</taxon>
        <taxon>Rhizobiaceae</taxon>
        <taxon>Rhizobium/Agrobacterium group</taxon>
        <taxon>Rhizobium</taxon>
    </lineage>
</organism>
<dbReference type="Proteomes" id="UP000309667">
    <property type="component" value="Unassembled WGS sequence"/>
</dbReference>
<keyword evidence="1" id="KW-0812">Transmembrane</keyword>
<feature type="transmembrane region" description="Helical" evidence="1">
    <location>
        <begin position="97"/>
        <end position="118"/>
    </location>
</feature>
<dbReference type="InterPro" id="IPR010295">
    <property type="entry name" value="DUF898"/>
</dbReference>
<feature type="transmembrane region" description="Helical" evidence="1">
    <location>
        <begin position="286"/>
        <end position="304"/>
    </location>
</feature>
<evidence type="ECO:0000313" key="3">
    <source>
        <dbReference type="Proteomes" id="UP000309667"/>
    </source>
</evidence>
<comment type="caution">
    <text evidence="2">The sequence shown here is derived from an EMBL/GenBank/DDBJ whole genome shotgun (WGS) entry which is preliminary data.</text>
</comment>